<accession>A0ABS4ISY2</accession>
<name>A0ABS4ISY2_9BACL</name>
<dbReference type="Pfam" id="PF13376">
    <property type="entry name" value="OmdA"/>
    <property type="match status" value="1"/>
</dbReference>
<comment type="caution">
    <text evidence="1">The sequence shown here is derived from an EMBL/GenBank/DDBJ whole genome shotgun (WGS) entry which is preliminary data.</text>
</comment>
<protein>
    <submittedName>
        <fullName evidence="1">Uncharacterized protein YdeI (YjbR/CyaY-like superfamily)</fullName>
    </submittedName>
</protein>
<organism evidence="1 2">
    <name type="scientific">Paenibacillus eucommiae</name>
    <dbReference type="NCBI Taxonomy" id="1355755"/>
    <lineage>
        <taxon>Bacteria</taxon>
        <taxon>Bacillati</taxon>
        <taxon>Bacillota</taxon>
        <taxon>Bacilli</taxon>
        <taxon>Bacillales</taxon>
        <taxon>Paenibacillaceae</taxon>
        <taxon>Paenibacillus</taxon>
    </lineage>
</organism>
<dbReference type="Proteomes" id="UP001519287">
    <property type="component" value="Unassembled WGS sequence"/>
</dbReference>
<dbReference type="EMBL" id="JAGGLB010000006">
    <property type="protein sequence ID" value="MBP1990684.1"/>
    <property type="molecule type" value="Genomic_DNA"/>
</dbReference>
<reference evidence="1 2" key="1">
    <citation type="submission" date="2021-03" db="EMBL/GenBank/DDBJ databases">
        <title>Genomic Encyclopedia of Type Strains, Phase IV (KMG-IV): sequencing the most valuable type-strain genomes for metagenomic binning, comparative biology and taxonomic classification.</title>
        <authorList>
            <person name="Goeker M."/>
        </authorList>
    </citation>
    <scope>NUCLEOTIDE SEQUENCE [LARGE SCALE GENOMIC DNA]</scope>
    <source>
        <strain evidence="1 2">DSM 26048</strain>
    </source>
</reference>
<proteinExistence type="predicted"/>
<sequence>MTDNSLTPFFFAVPSEFRRWLEENYDKSREVWVGFYKKDSGKPSMTWPESVDEALCYGWIDGIRKGIDEVSYTIRFTPRNPNSIWSAVNIKRVKELEAAGLMEPAGLQSFEQRSEQKTAIYSYEQKDAAVFNEASEQQFRAHTKAWDFFQSQAVWYRKQATHWVMSGKREETRLNRLAKLIEESGQGRRV</sequence>
<evidence type="ECO:0000313" key="2">
    <source>
        <dbReference type="Proteomes" id="UP001519287"/>
    </source>
</evidence>
<gene>
    <name evidence="1" type="ORF">J2Z66_002290</name>
</gene>
<keyword evidence="2" id="KW-1185">Reference proteome</keyword>
<evidence type="ECO:0000313" key="1">
    <source>
        <dbReference type="EMBL" id="MBP1990684.1"/>
    </source>
</evidence>
<dbReference type="RefSeq" id="WP_209971455.1">
    <property type="nucleotide sequence ID" value="NZ_JAGGLB010000006.1"/>
</dbReference>